<name>A0AAN9M1E9_CANGL</name>
<proteinExistence type="predicted"/>
<dbReference type="EMBL" id="JAYMYQ010000003">
    <property type="protein sequence ID" value="KAK7344394.1"/>
    <property type="molecule type" value="Genomic_DNA"/>
</dbReference>
<reference evidence="2 3" key="1">
    <citation type="submission" date="2024-01" db="EMBL/GenBank/DDBJ databases">
        <title>The genomes of 5 underutilized Papilionoideae crops provide insights into root nodulation and disease resistanc.</title>
        <authorList>
            <person name="Jiang F."/>
        </authorList>
    </citation>
    <scope>NUCLEOTIDE SEQUENCE [LARGE SCALE GENOMIC DNA]</scope>
    <source>
        <strain evidence="2">LVBAO_FW01</strain>
        <tissue evidence="2">Leaves</tissue>
    </source>
</reference>
<organism evidence="2 3">
    <name type="scientific">Canavalia gladiata</name>
    <name type="common">Sword bean</name>
    <name type="synonym">Dolichos gladiatus</name>
    <dbReference type="NCBI Taxonomy" id="3824"/>
    <lineage>
        <taxon>Eukaryota</taxon>
        <taxon>Viridiplantae</taxon>
        <taxon>Streptophyta</taxon>
        <taxon>Embryophyta</taxon>
        <taxon>Tracheophyta</taxon>
        <taxon>Spermatophyta</taxon>
        <taxon>Magnoliopsida</taxon>
        <taxon>eudicotyledons</taxon>
        <taxon>Gunneridae</taxon>
        <taxon>Pentapetalae</taxon>
        <taxon>rosids</taxon>
        <taxon>fabids</taxon>
        <taxon>Fabales</taxon>
        <taxon>Fabaceae</taxon>
        <taxon>Papilionoideae</taxon>
        <taxon>50 kb inversion clade</taxon>
        <taxon>NPAAA clade</taxon>
        <taxon>indigoferoid/millettioid clade</taxon>
        <taxon>Phaseoleae</taxon>
        <taxon>Canavalia</taxon>
    </lineage>
</organism>
<evidence type="ECO:0000313" key="2">
    <source>
        <dbReference type="EMBL" id="KAK7344394.1"/>
    </source>
</evidence>
<keyword evidence="1" id="KW-0472">Membrane</keyword>
<keyword evidence="1" id="KW-1133">Transmembrane helix</keyword>
<protein>
    <submittedName>
        <fullName evidence="2">Uncharacterized protein</fullName>
    </submittedName>
</protein>
<feature type="transmembrane region" description="Helical" evidence="1">
    <location>
        <begin position="20"/>
        <end position="41"/>
    </location>
</feature>
<dbReference type="Proteomes" id="UP001367508">
    <property type="component" value="Unassembled WGS sequence"/>
</dbReference>
<evidence type="ECO:0000256" key="1">
    <source>
        <dbReference type="SAM" id="Phobius"/>
    </source>
</evidence>
<keyword evidence="3" id="KW-1185">Reference proteome</keyword>
<keyword evidence="1" id="KW-0812">Transmembrane</keyword>
<evidence type="ECO:0000313" key="3">
    <source>
        <dbReference type="Proteomes" id="UP001367508"/>
    </source>
</evidence>
<dbReference type="AlphaFoldDB" id="A0AAN9M1E9"/>
<sequence>MIMENLSLKFCLMSVYLCKLGQFAVSFGMILVAGFLGHIGVSTIDNAELIAIKFVFLQLDIKEFICL</sequence>
<gene>
    <name evidence="2" type="ORF">VNO77_13939</name>
</gene>
<accession>A0AAN9M1E9</accession>
<comment type="caution">
    <text evidence="2">The sequence shown here is derived from an EMBL/GenBank/DDBJ whole genome shotgun (WGS) entry which is preliminary data.</text>
</comment>